<gene>
    <name evidence="5" type="ORF">MNBD_PLANCTO02-3355</name>
</gene>
<dbReference type="Pfam" id="PF00160">
    <property type="entry name" value="Pro_isomerase"/>
    <property type="match status" value="1"/>
</dbReference>
<evidence type="ECO:0000256" key="3">
    <source>
        <dbReference type="ARBA" id="ARBA00023235"/>
    </source>
</evidence>
<dbReference type="InterPro" id="IPR002130">
    <property type="entry name" value="Cyclophilin-type_PPIase_dom"/>
</dbReference>
<protein>
    <recommendedName>
        <fullName evidence="1">peptidylprolyl isomerase</fullName>
        <ecNumber evidence="1">5.2.1.8</ecNumber>
    </recommendedName>
</protein>
<evidence type="ECO:0000256" key="2">
    <source>
        <dbReference type="ARBA" id="ARBA00023110"/>
    </source>
</evidence>
<dbReference type="EMBL" id="UOGL01000076">
    <property type="protein sequence ID" value="VAX36727.1"/>
    <property type="molecule type" value="Genomic_DNA"/>
</dbReference>
<dbReference type="PRINTS" id="PR00153">
    <property type="entry name" value="CSAPPISMRASE"/>
</dbReference>
<evidence type="ECO:0000313" key="5">
    <source>
        <dbReference type="EMBL" id="VAX36727.1"/>
    </source>
</evidence>
<organism evidence="5">
    <name type="scientific">hydrothermal vent metagenome</name>
    <dbReference type="NCBI Taxonomy" id="652676"/>
    <lineage>
        <taxon>unclassified sequences</taxon>
        <taxon>metagenomes</taxon>
        <taxon>ecological metagenomes</taxon>
    </lineage>
</organism>
<keyword evidence="2" id="KW-0697">Rotamase</keyword>
<dbReference type="SUPFAM" id="SSF50891">
    <property type="entry name" value="Cyclophilin-like"/>
    <property type="match status" value="1"/>
</dbReference>
<sequence>TSVTEVYQVKFVTSKGEFVVEVHPEWAPIAATHFHKLVDAKFYDDCYFFRVIDNFMAQTGMNGDPQVNRQWSDKNLQDEEVKQKNVRGMVTFGRSGLPNSRSTHIFVNYGTNSHLDTTGFPPFGKVISGMDVVASFYSGYDSRVINQDAIAFQGNDYLKKNFPKLDRIVTARIIKKAKKTEKKKEPQK</sequence>
<dbReference type="InterPro" id="IPR044665">
    <property type="entry name" value="E_coli_cyclophilin_A-like"/>
</dbReference>
<dbReference type="EC" id="5.2.1.8" evidence="1"/>
<evidence type="ECO:0000259" key="4">
    <source>
        <dbReference type="PROSITE" id="PS50072"/>
    </source>
</evidence>
<dbReference type="PANTHER" id="PTHR43246">
    <property type="entry name" value="PEPTIDYL-PROLYL CIS-TRANS ISOMERASE CYP38, CHLOROPLASTIC"/>
    <property type="match status" value="1"/>
</dbReference>
<reference evidence="5" key="1">
    <citation type="submission" date="2018-06" db="EMBL/GenBank/DDBJ databases">
        <authorList>
            <person name="Zhirakovskaya E."/>
        </authorList>
    </citation>
    <scope>NUCLEOTIDE SEQUENCE</scope>
</reference>
<evidence type="ECO:0000256" key="1">
    <source>
        <dbReference type="ARBA" id="ARBA00013194"/>
    </source>
</evidence>
<dbReference type="InterPro" id="IPR029000">
    <property type="entry name" value="Cyclophilin-like_dom_sf"/>
</dbReference>
<keyword evidence="3 5" id="KW-0413">Isomerase</keyword>
<dbReference type="Gene3D" id="2.40.100.10">
    <property type="entry name" value="Cyclophilin-like"/>
    <property type="match status" value="1"/>
</dbReference>
<feature type="domain" description="PPIase cyclophilin-type" evidence="4">
    <location>
        <begin position="16"/>
        <end position="133"/>
    </location>
</feature>
<dbReference type="PROSITE" id="PS50072">
    <property type="entry name" value="CSA_PPIASE_2"/>
    <property type="match status" value="1"/>
</dbReference>
<accession>A0A3B1E3F5</accession>
<dbReference type="AlphaFoldDB" id="A0A3B1E3F5"/>
<dbReference type="GO" id="GO:0003755">
    <property type="term" value="F:peptidyl-prolyl cis-trans isomerase activity"/>
    <property type="evidence" value="ECO:0007669"/>
    <property type="project" value="UniProtKB-KW"/>
</dbReference>
<proteinExistence type="predicted"/>
<name>A0A3B1E3F5_9ZZZZ</name>
<feature type="non-terminal residue" evidence="5">
    <location>
        <position position="1"/>
    </location>
</feature>